<dbReference type="GeneID" id="109420731"/>
<feature type="domain" description="Cytochrome b5 heme-binding" evidence="6">
    <location>
        <begin position="60"/>
        <end position="136"/>
    </location>
</feature>
<name>A0ABM1ZGJ6_AEDAL</name>
<keyword evidence="3 5" id="KW-0408">Iron</keyword>
<dbReference type="PANTHER" id="PTHR19359:SF41">
    <property type="entry name" value="GEO08203P1"/>
    <property type="match status" value="1"/>
</dbReference>
<keyword evidence="1 5" id="KW-0349">Heme</keyword>
<evidence type="ECO:0000313" key="8">
    <source>
        <dbReference type="Proteomes" id="UP000069940"/>
    </source>
</evidence>
<comment type="similarity">
    <text evidence="4 5">Belongs to the cytochrome b5 family.</text>
</comment>
<sequence>MSLADTQVLNSPVVDVHSADEVQTAASQSASFFQLAMTALRITATTTPSNDRNNNNLRLRKQITLDEVSYHDTMQDCWIVLYDRVYDITGFLEMHPGGHDVLLEHAGRDATIAFMGTGHSKAAFASLKMYEIGELPPRECIYRCKGMLSATAVLPD</sequence>
<dbReference type="Pfam" id="PF00173">
    <property type="entry name" value="Cyt-b5"/>
    <property type="match status" value="1"/>
</dbReference>
<dbReference type="PROSITE" id="PS50255">
    <property type="entry name" value="CYTOCHROME_B5_2"/>
    <property type="match status" value="1"/>
</dbReference>
<dbReference type="PROSITE" id="PS00191">
    <property type="entry name" value="CYTOCHROME_B5_1"/>
    <property type="match status" value="1"/>
</dbReference>
<reference evidence="7" key="2">
    <citation type="submission" date="2025-05" db="UniProtKB">
        <authorList>
            <consortium name="EnsemblMetazoa"/>
        </authorList>
    </citation>
    <scope>IDENTIFICATION</scope>
    <source>
        <strain evidence="7">Foshan</strain>
    </source>
</reference>
<dbReference type="PRINTS" id="PR00363">
    <property type="entry name" value="CYTOCHROMEB5"/>
</dbReference>
<evidence type="ECO:0000256" key="3">
    <source>
        <dbReference type="ARBA" id="ARBA00023004"/>
    </source>
</evidence>
<dbReference type="InterPro" id="IPR036400">
    <property type="entry name" value="Cyt_B5-like_heme/steroid_sf"/>
</dbReference>
<proteinExistence type="inferred from homology"/>
<dbReference type="PANTHER" id="PTHR19359">
    <property type="entry name" value="CYTOCHROME B5"/>
    <property type="match status" value="1"/>
</dbReference>
<dbReference type="InterPro" id="IPR001199">
    <property type="entry name" value="Cyt_B5-like_heme/steroid-bd"/>
</dbReference>
<keyword evidence="8" id="KW-1185">Reference proteome</keyword>
<dbReference type="Proteomes" id="UP000069940">
    <property type="component" value="Unassembled WGS sequence"/>
</dbReference>
<protein>
    <recommendedName>
        <fullName evidence="6">Cytochrome b5 heme-binding domain-containing protein</fullName>
    </recommendedName>
</protein>
<evidence type="ECO:0000256" key="5">
    <source>
        <dbReference type="RuleBase" id="RU362121"/>
    </source>
</evidence>
<dbReference type="RefSeq" id="XP_029708923.1">
    <property type="nucleotide sequence ID" value="XM_029853063.2"/>
</dbReference>
<dbReference type="InterPro" id="IPR050668">
    <property type="entry name" value="Cytochrome_b5"/>
</dbReference>
<organism evidence="7 8">
    <name type="scientific">Aedes albopictus</name>
    <name type="common">Asian tiger mosquito</name>
    <name type="synonym">Stegomyia albopicta</name>
    <dbReference type="NCBI Taxonomy" id="7160"/>
    <lineage>
        <taxon>Eukaryota</taxon>
        <taxon>Metazoa</taxon>
        <taxon>Ecdysozoa</taxon>
        <taxon>Arthropoda</taxon>
        <taxon>Hexapoda</taxon>
        <taxon>Insecta</taxon>
        <taxon>Pterygota</taxon>
        <taxon>Neoptera</taxon>
        <taxon>Endopterygota</taxon>
        <taxon>Diptera</taxon>
        <taxon>Nematocera</taxon>
        <taxon>Culicoidea</taxon>
        <taxon>Culicidae</taxon>
        <taxon>Culicinae</taxon>
        <taxon>Aedini</taxon>
        <taxon>Aedes</taxon>
        <taxon>Stegomyia</taxon>
    </lineage>
</organism>
<evidence type="ECO:0000259" key="6">
    <source>
        <dbReference type="PROSITE" id="PS50255"/>
    </source>
</evidence>
<evidence type="ECO:0000313" key="7">
    <source>
        <dbReference type="EnsemblMetazoa" id="AALFPA23_018234.P26788"/>
    </source>
</evidence>
<dbReference type="InterPro" id="IPR018506">
    <property type="entry name" value="Cyt_B5_heme-BS"/>
</dbReference>
<reference evidence="8" key="1">
    <citation type="journal article" date="2015" name="Proc. Natl. Acad. Sci. U.S.A.">
        <title>Genome sequence of the Asian Tiger mosquito, Aedes albopictus, reveals insights into its biology, genetics, and evolution.</title>
        <authorList>
            <person name="Chen X.G."/>
            <person name="Jiang X."/>
            <person name="Gu J."/>
            <person name="Xu M."/>
            <person name="Wu Y."/>
            <person name="Deng Y."/>
            <person name="Zhang C."/>
            <person name="Bonizzoni M."/>
            <person name="Dermauw W."/>
            <person name="Vontas J."/>
            <person name="Armbruster P."/>
            <person name="Huang X."/>
            <person name="Yang Y."/>
            <person name="Zhang H."/>
            <person name="He W."/>
            <person name="Peng H."/>
            <person name="Liu Y."/>
            <person name="Wu K."/>
            <person name="Chen J."/>
            <person name="Lirakis M."/>
            <person name="Topalis P."/>
            <person name="Van Leeuwen T."/>
            <person name="Hall A.B."/>
            <person name="Jiang X."/>
            <person name="Thorpe C."/>
            <person name="Mueller R.L."/>
            <person name="Sun C."/>
            <person name="Waterhouse R.M."/>
            <person name="Yan G."/>
            <person name="Tu Z.J."/>
            <person name="Fang X."/>
            <person name="James A.A."/>
        </authorList>
    </citation>
    <scope>NUCLEOTIDE SEQUENCE [LARGE SCALE GENOMIC DNA]</scope>
    <source>
        <strain evidence="8">Foshan</strain>
    </source>
</reference>
<keyword evidence="2 5" id="KW-0479">Metal-binding</keyword>
<dbReference type="SUPFAM" id="SSF55856">
    <property type="entry name" value="Cytochrome b5-like heme/steroid binding domain"/>
    <property type="match status" value="1"/>
</dbReference>
<evidence type="ECO:0000256" key="1">
    <source>
        <dbReference type="ARBA" id="ARBA00022617"/>
    </source>
</evidence>
<accession>A0ABM1ZGJ6</accession>
<evidence type="ECO:0000256" key="2">
    <source>
        <dbReference type="ARBA" id="ARBA00022723"/>
    </source>
</evidence>
<dbReference type="Gene3D" id="3.10.120.10">
    <property type="entry name" value="Cytochrome b5-like heme/steroid binding domain"/>
    <property type="match status" value="1"/>
</dbReference>
<dbReference type="SMART" id="SM01117">
    <property type="entry name" value="Cyt-b5"/>
    <property type="match status" value="1"/>
</dbReference>
<evidence type="ECO:0000256" key="4">
    <source>
        <dbReference type="ARBA" id="ARBA00038168"/>
    </source>
</evidence>
<dbReference type="EnsemblMetazoa" id="AALFPA23_018234.R26788">
    <property type="protein sequence ID" value="AALFPA23_018234.P26788"/>
    <property type="gene ID" value="AALFPA23_018234"/>
</dbReference>